<evidence type="ECO:0000256" key="14">
    <source>
        <dbReference type="ARBA" id="ARBA00023180"/>
    </source>
</evidence>
<feature type="binding site" evidence="17">
    <location>
        <position position="193"/>
    </location>
    <ligand>
        <name>FAD</name>
        <dbReference type="ChEBI" id="CHEBI:57692"/>
    </ligand>
</feature>
<dbReference type="GeneID" id="90072371"/>
<evidence type="ECO:0000256" key="12">
    <source>
        <dbReference type="ARBA" id="ARBA00023136"/>
    </source>
</evidence>
<evidence type="ECO:0000256" key="16">
    <source>
        <dbReference type="PIRSR" id="PIRSR017205-1"/>
    </source>
</evidence>
<keyword evidence="15" id="KW-0676">Redox-active center</keyword>
<feature type="region of interest" description="Disordered" evidence="19">
    <location>
        <begin position="535"/>
        <end position="563"/>
    </location>
</feature>
<comment type="similarity">
    <text evidence="3">Belongs to the EROs family.</text>
</comment>
<evidence type="ECO:0000256" key="1">
    <source>
        <dbReference type="ARBA" id="ARBA00001974"/>
    </source>
</evidence>
<evidence type="ECO:0000256" key="2">
    <source>
        <dbReference type="ARBA" id="ARBA00004367"/>
    </source>
</evidence>
<evidence type="ECO:0000256" key="15">
    <source>
        <dbReference type="ARBA" id="ARBA00023284"/>
    </source>
</evidence>
<comment type="subcellular location">
    <subcellularLocation>
        <location evidence="2">Endoplasmic reticulum membrane</location>
        <topology evidence="2">Peripheral membrane protein</topology>
        <orientation evidence="2">Lumenal side</orientation>
    </subcellularLocation>
</comment>
<dbReference type="Proteomes" id="UP001360560">
    <property type="component" value="Unassembled WGS sequence"/>
</dbReference>
<evidence type="ECO:0000256" key="3">
    <source>
        <dbReference type="ARBA" id="ARBA00008277"/>
    </source>
</evidence>
<name>A0AAV5QHW9_9ASCO</name>
<keyword evidence="7 20" id="KW-0732">Signal</keyword>
<evidence type="ECO:0000313" key="21">
    <source>
        <dbReference type="EMBL" id="GMM34392.1"/>
    </source>
</evidence>
<comment type="cofactor">
    <cofactor evidence="1 17">
        <name>FAD</name>
        <dbReference type="ChEBI" id="CHEBI:57692"/>
    </cofactor>
</comment>
<keyword evidence="14" id="KW-0325">Glycoprotein</keyword>
<evidence type="ECO:0000256" key="7">
    <source>
        <dbReference type="ARBA" id="ARBA00022729"/>
    </source>
</evidence>
<feature type="binding site" evidence="17">
    <location>
        <position position="327"/>
    </location>
    <ligand>
        <name>FAD</name>
        <dbReference type="ChEBI" id="CHEBI:57692"/>
    </ligand>
</feature>
<keyword evidence="8" id="KW-0256">Endoplasmic reticulum</keyword>
<dbReference type="Pfam" id="PF04137">
    <property type="entry name" value="ERO1"/>
    <property type="match status" value="1"/>
</dbReference>
<evidence type="ECO:0000256" key="5">
    <source>
        <dbReference type="ARBA" id="ARBA00022448"/>
    </source>
</evidence>
<dbReference type="AlphaFoldDB" id="A0AAV5QHW9"/>
<dbReference type="InterPro" id="IPR007266">
    <property type="entry name" value="Ero1"/>
</dbReference>
<dbReference type="InterPro" id="IPR037192">
    <property type="entry name" value="ERO1-like_sf"/>
</dbReference>
<sequence>MHILPFLLVFLSTVFSADLDNPFMSSDALINNDLGGGLSSSSLSPPSQQQQQQQQYQADPAPGFINPHQCTVDDGCDDTFSTIDSVNQQIRPSVVSLVNSDFFKYFKLQLYKSCPFWPENPMCFSPSCAVEIEDDNKLADDYGIFNNSENNDEEKEGGSKKTTLVEYNCDYCNTSEESQDDAVYVDLTLNPERFSGYGGEEAGRIWSAIYQENCFNKPKSEENPDNNDALSSSSSDDQSPVLRFNNKYFNILASWSNRLQKNKNIDNYQLLNTLMNQEEDKCIEKRVFYRLVSGMHASIGTHLSFQWLNTNKKHAKFEPNLDLWMQRVGYFSDRLSNIYFNYSLVLKAILKLGDYLNQIQFSEANIEKDLINNIVDSVRPYENSIFNESLLFNYEDDLSNQLLKNEFKANFKNVSSLMDCVGCERCRLWGKVQTLGYGTSLKILFELNDKTEDTFDLKSLKRSEIVALINTFDRLSKSVEIINYFRNEWKQTEEGLLNVEEEVKATNFKDNEDILNENEKMVSYQQKIFKHQKSTASASSSSASSVEAAPKTKKSLPSSVKMKNVDESKADLKKMFLDKKKEYKSSSDSRWNTEVDSIVRLDSETDEDIENLSPEAIKHRHIFRNSLKLRSSKPEKDKTFRDNLMESIEEVKDAFRFLWESYLYFPYNLYRLAMARLEVYWNYYIGNEEFFLQQKKDLHFLDSYGY</sequence>
<evidence type="ECO:0000256" key="9">
    <source>
        <dbReference type="ARBA" id="ARBA00022827"/>
    </source>
</evidence>
<organism evidence="21 22">
    <name type="scientific">Saccharomycopsis crataegensis</name>
    <dbReference type="NCBI Taxonomy" id="43959"/>
    <lineage>
        <taxon>Eukaryota</taxon>
        <taxon>Fungi</taxon>
        <taxon>Dikarya</taxon>
        <taxon>Ascomycota</taxon>
        <taxon>Saccharomycotina</taxon>
        <taxon>Saccharomycetes</taxon>
        <taxon>Saccharomycopsidaceae</taxon>
        <taxon>Saccharomycopsis</taxon>
    </lineage>
</organism>
<feature type="binding site" evidence="17">
    <location>
        <position position="206"/>
    </location>
    <ligand>
        <name>FAD</name>
        <dbReference type="ChEBI" id="CHEBI:57692"/>
    </ligand>
</feature>
<evidence type="ECO:0000256" key="18">
    <source>
        <dbReference type="PIRSR" id="PIRSR017205-3"/>
    </source>
</evidence>
<evidence type="ECO:0000256" key="13">
    <source>
        <dbReference type="ARBA" id="ARBA00023157"/>
    </source>
</evidence>
<keyword evidence="10" id="KW-0249">Electron transport</keyword>
<dbReference type="PANTHER" id="PTHR12613">
    <property type="entry name" value="ERO1-RELATED"/>
    <property type="match status" value="1"/>
</dbReference>
<keyword evidence="9 17" id="KW-0274">FAD</keyword>
<protein>
    <submittedName>
        <fullName evidence="21">ER oxidoreductin</fullName>
    </submittedName>
</protein>
<dbReference type="PIRSF" id="PIRSF017205">
    <property type="entry name" value="ERO1"/>
    <property type="match status" value="1"/>
</dbReference>
<feature type="compositionally biased region" description="Low complexity" evidence="19">
    <location>
        <begin position="39"/>
        <end position="55"/>
    </location>
</feature>
<keyword evidence="12" id="KW-0472">Membrane</keyword>
<dbReference type="RefSeq" id="XP_064851392.1">
    <property type="nucleotide sequence ID" value="XM_064995320.1"/>
</dbReference>
<keyword evidence="5" id="KW-0813">Transport</keyword>
<comment type="subunit">
    <text evidence="4">May function both as a monomer and a homodimer.</text>
</comment>
<feature type="binding site" evidence="17">
    <location>
        <position position="293"/>
    </location>
    <ligand>
        <name>FAD</name>
        <dbReference type="ChEBI" id="CHEBI:57692"/>
    </ligand>
</feature>
<dbReference type="GO" id="GO:0034975">
    <property type="term" value="P:protein folding in endoplasmic reticulum"/>
    <property type="evidence" value="ECO:0007669"/>
    <property type="project" value="InterPro"/>
</dbReference>
<evidence type="ECO:0000256" key="17">
    <source>
        <dbReference type="PIRSR" id="PIRSR017205-2"/>
    </source>
</evidence>
<keyword evidence="13 18" id="KW-1015">Disulfide bond</keyword>
<feature type="disulfide bond" description="Redox-active" evidence="18">
    <location>
        <begin position="423"/>
        <end position="426"/>
    </location>
</feature>
<feature type="compositionally biased region" description="Low complexity" evidence="19">
    <location>
        <begin position="535"/>
        <end position="549"/>
    </location>
</feature>
<dbReference type="PANTHER" id="PTHR12613:SF0">
    <property type="entry name" value="ERO1-LIKE PROTEIN"/>
    <property type="match status" value="1"/>
</dbReference>
<evidence type="ECO:0000256" key="4">
    <source>
        <dbReference type="ARBA" id="ARBA00011802"/>
    </source>
</evidence>
<feature type="active site" description="Nucleophile" evidence="16">
    <location>
        <position position="423"/>
    </location>
</feature>
<evidence type="ECO:0000256" key="11">
    <source>
        <dbReference type="ARBA" id="ARBA00023002"/>
    </source>
</evidence>
<evidence type="ECO:0000256" key="10">
    <source>
        <dbReference type="ARBA" id="ARBA00022982"/>
    </source>
</evidence>
<evidence type="ECO:0000256" key="19">
    <source>
        <dbReference type="SAM" id="MobiDB-lite"/>
    </source>
</evidence>
<feature type="chain" id="PRO_5043416898" evidence="20">
    <location>
        <begin position="17"/>
        <end position="706"/>
    </location>
</feature>
<dbReference type="GO" id="GO:0015035">
    <property type="term" value="F:protein-disulfide reductase activity"/>
    <property type="evidence" value="ECO:0007669"/>
    <property type="project" value="InterPro"/>
</dbReference>
<dbReference type="SUPFAM" id="SSF110019">
    <property type="entry name" value="ERO1-like"/>
    <property type="match status" value="1"/>
</dbReference>
<dbReference type="GO" id="GO:0016972">
    <property type="term" value="F:thiol oxidase activity"/>
    <property type="evidence" value="ECO:0007669"/>
    <property type="project" value="InterPro"/>
</dbReference>
<evidence type="ECO:0000313" key="22">
    <source>
        <dbReference type="Proteomes" id="UP001360560"/>
    </source>
</evidence>
<dbReference type="GO" id="GO:0005789">
    <property type="term" value="C:endoplasmic reticulum membrane"/>
    <property type="evidence" value="ECO:0007669"/>
    <property type="project" value="UniProtKB-SubCell"/>
</dbReference>
<feature type="region of interest" description="Disordered" evidence="19">
    <location>
        <begin position="38"/>
        <end position="63"/>
    </location>
</feature>
<evidence type="ECO:0000256" key="20">
    <source>
        <dbReference type="SAM" id="SignalP"/>
    </source>
</evidence>
<evidence type="ECO:0000256" key="8">
    <source>
        <dbReference type="ARBA" id="ARBA00022824"/>
    </source>
</evidence>
<keyword evidence="22" id="KW-1185">Reference proteome</keyword>
<comment type="caution">
    <text evidence="21">The sequence shown here is derived from an EMBL/GenBank/DDBJ whole genome shotgun (WGS) entry which is preliminary data.</text>
</comment>
<feature type="region of interest" description="Disordered" evidence="19">
    <location>
        <begin position="217"/>
        <end position="238"/>
    </location>
</feature>
<feature type="disulfide bond" description="Redox-active" evidence="18">
    <location>
        <begin position="123"/>
        <end position="128"/>
    </location>
</feature>
<feature type="signal peptide" evidence="20">
    <location>
        <begin position="1"/>
        <end position="16"/>
    </location>
</feature>
<evidence type="ECO:0000256" key="6">
    <source>
        <dbReference type="ARBA" id="ARBA00022630"/>
    </source>
</evidence>
<feature type="binding site" evidence="17">
    <location>
        <position position="296"/>
    </location>
    <ligand>
        <name>FAD</name>
        <dbReference type="ChEBI" id="CHEBI:57692"/>
    </ligand>
</feature>
<feature type="active site" evidence="16">
    <location>
        <position position="426"/>
    </location>
</feature>
<gene>
    <name evidence="21" type="ORF">DASC09_017170</name>
</gene>
<proteinExistence type="inferred from homology"/>
<accession>A0AAV5QHW9</accession>
<keyword evidence="6" id="KW-0285">Flavoprotein</keyword>
<dbReference type="GO" id="GO:0071949">
    <property type="term" value="F:FAD binding"/>
    <property type="evidence" value="ECO:0007669"/>
    <property type="project" value="InterPro"/>
</dbReference>
<reference evidence="21 22" key="1">
    <citation type="journal article" date="2023" name="Elife">
        <title>Identification of key yeast species and microbe-microbe interactions impacting larval growth of Drosophila in the wild.</title>
        <authorList>
            <person name="Mure A."/>
            <person name="Sugiura Y."/>
            <person name="Maeda R."/>
            <person name="Honda K."/>
            <person name="Sakurai N."/>
            <person name="Takahashi Y."/>
            <person name="Watada M."/>
            <person name="Katoh T."/>
            <person name="Gotoh A."/>
            <person name="Gotoh Y."/>
            <person name="Taniguchi I."/>
            <person name="Nakamura K."/>
            <person name="Hayashi T."/>
            <person name="Katayama T."/>
            <person name="Uemura T."/>
            <person name="Hattori Y."/>
        </authorList>
    </citation>
    <scope>NUCLEOTIDE SEQUENCE [LARGE SCALE GENOMIC DNA]</scope>
    <source>
        <strain evidence="21 22">SC-9</strain>
    </source>
</reference>
<keyword evidence="11" id="KW-0560">Oxidoreductase</keyword>
<dbReference type="EMBL" id="BTFZ01000002">
    <property type="protein sequence ID" value="GMM34392.1"/>
    <property type="molecule type" value="Genomic_DNA"/>
</dbReference>